<sequence length="251" mass="28360">MLPKTLETAHINIQSLTQLEAASPQCRDELNPSAVERDASVVEAAQNLSLYQEPLGRHHSVEGLTHLGNHVNLRHLSLLNCHDKAFGDSLIHLGDRLESVAIGFPNDMERFKAIQKKAKLPITEWDLANLDNLRSVTFYIPQLWYSLPYVLRIIGSTLQTLDPSTRSRLVKITFMVGPEPLKRVNCWHELDMLLVSACRAQIIVDIPSMGSMWNSYLVAKAERILPGVHNAGRLKVRVIRRHVDHPHRNLG</sequence>
<reference evidence="1 2" key="1">
    <citation type="submission" date="2024-01" db="EMBL/GenBank/DDBJ databases">
        <title>A draft genome for a cacao thread blight-causing isolate of Paramarasmius palmivorus.</title>
        <authorList>
            <person name="Baruah I.K."/>
            <person name="Bukari Y."/>
            <person name="Amoako-Attah I."/>
            <person name="Meinhardt L.W."/>
            <person name="Bailey B.A."/>
            <person name="Cohen S.P."/>
        </authorList>
    </citation>
    <scope>NUCLEOTIDE SEQUENCE [LARGE SCALE GENOMIC DNA]</scope>
    <source>
        <strain evidence="1 2">GH-12</strain>
    </source>
</reference>
<dbReference type="EMBL" id="JAYKXP010000170">
    <property type="protein sequence ID" value="KAK7021382.1"/>
    <property type="molecule type" value="Genomic_DNA"/>
</dbReference>
<protein>
    <submittedName>
        <fullName evidence="1">Uncharacterized protein</fullName>
    </submittedName>
</protein>
<proteinExistence type="predicted"/>
<accession>A0AAW0B5G7</accession>
<organism evidence="1 2">
    <name type="scientific">Paramarasmius palmivorus</name>
    <dbReference type="NCBI Taxonomy" id="297713"/>
    <lineage>
        <taxon>Eukaryota</taxon>
        <taxon>Fungi</taxon>
        <taxon>Dikarya</taxon>
        <taxon>Basidiomycota</taxon>
        <taxon>Agaricomycotina</taxon>
        <taxon>Agaricomycetes</taxon>
        <taxon>Agaricomycetidae</taxon>
        <taxon>Agaricales</taxon>
        <taxon>Marasmiineae</taxon>
        <taxon>Marasmiaceae</taxon>
        <taxon>Paramarasmius</taxon>
    </lineage>
</organism>
<evidence type="ECO:0000313" key="1">
    <source>
        <dbReference type="EMBL" id="KAK7021382.1"/>
    </source>
</evidence>
<name>A0AAW0B5G7_9AGAR</name>
<evidence type="ECO:0000313" key="2">
    <source>
        <dbReference type="Proteomes" id="UP001383192"/>
    </source>
</evidence>
<keyword evidence="2" id="KW-1185">Reference proteome</keyword>
<comment type="caution">
    <text evidence="1">The sequence shown here is derived from an EMBL/GenBank/DDBJ whole genome shotgun (WGS) entry which is preliminary data.</text>
</comment>
<dbReference type="AlphaFoldDB" id="A0AAW0B5G7"/>
<gene>
    <name evidence="1" type="ORF">VNI00_017371</name>
</gene>
<dbReference type="Proteomes" id="UP001383192">
    <property type="component" value="Unassembled WGS sequence"/>
</dbReference>